<feature type="signal peptide" evidence="8">
    <location>
        <begin position="1"/>
        <end position="21"/>
    </location>
</feature>
<dbReference type="InterPro" id="IPR032675">
    <property type="entry name" value="LRR_dom_sf"/>
</dbReference>
<keyword evidence="10" id="KW-0675">Receptor</keyword>
<keyword evidence="10" id="KW-0808">Transferase</keyword>
<dbReference type="PANTHER" id="PTHR48055:SF55">
    <property type="entry name" value="PROTEIN KINASE DOMAIN-CONTAINING PROTEIN"/>
    <property type="match status" value="1"/>
</dbReference>
<keyword evidence="5" id="KW-0677">Repeat</keyword>
<evidence type="ECO:0000256" key="6">
    <source>
        <dbReference type="ARBA" id="ARBA00022989"/>
    </source>
</evidence>
<proteinExistence type="inferred from homology"/>
<dbReference type="Pfam" id="PF00069">
    <property type="entry name" value="Pkinase"/>
    <property type="match status" value="1"/>
</dbReference>
<dbReference type="Gene3D" id="3.80.10.10">
    <property type="entry name" value="Ribonuclease Inhibitor"/>
    <property type="match status" value="1"/>
</dbReference>
<dbReference type="AlphaFoldDB" id="A0A3S3MF81"/>
<evidence type="ECO:0000256" key="3">
    <source>
        <dbReference type="ARBA" id="ARBA00022614"/>
    </source>
</evidence>
<dbReference type="InterPro" id="IPR051564">
    <property type="entry name" value="LRR_receptor-like_kinase"/>
</dbReference>
<feature type="domain" description="Protein kinase" evidence="9">
    <location>
        <begin position="22"/>
        <end position="300"/>
    </location>
</feature>
<keyword evidence="11" id="KW-1185">Reference proteome</keyword>
<dbReference type="Pfam" id="PF08263">
    <property type="entry name" value="LRRNT_2"/>
    <property type="match status" value="1"/>
</dbReference>
<feature type="chain" id="PRO_5018754272" evidence="8">
    <location>
        <begin position="22"/>
        <end position="300"/>
    </location>
</feature>
<dbReference type="InterPro" id="IPR011009">
    <property type="entry name" value="Kinase-like_dom_sf"/>
</dbReference>
<comment type="similarity">
    <text evidence="2">Belongs to the protein kinase superfamily. Ser/Thr protein kinase family.</text>
</comment>
<keyword evidence="10" id="KW-0418">Kinase</keyword>
<dbReference type="PROSITE" id="PS00108">
    <property type="entry name" value="PROTEIN_KINASE_ST"/>
    <property type="match status" value="1"/>
</dbReference>
<evidence type="ECO:0000256" key="2">
    <source>
        <dbReference type="ARBA" id="ARBA00008684"/>
    </source>
</evidence>
<keyword evidence="4" id="KW-0812">Transmembrane</keyword>
<keyword evidence="7" id="KW-0472">Membrane</keyword>
<dbReference type="InterPro" id="IPR013210">
    <property type="entry name" value="LRR_N_plant-typ"/>
</dbReference>
<sequence>MASSSHLLCVGLLFLHMNVQAVECASTLGNATDRMALLSIKEITSDPHGALSSWNDSLHFCMGPGVVCRSGDQSVMILDLSSLDLEGSISPYIGNLSFLRRIEFQENSFHGEIPRGIGSLFYLQYLNLGFNSFQGNDFKALVFEYMPNGNLNKWLHLEEDGQNHLQNLSFTQRLNIAIEVASAVEYLHHHCQMPIVYCDLKPSNILLDNGMIAHVGVYWICSPEYGLGGQISTRGDVYSYGILLLEKFTGRRPTDDLFKDGLNLHEFAKMALSTQLGEIVHDPRLLLVEVSTDLINTNGN</sequence>
<reference evidence="10 11" key="1">
    <citation type="journal article" date="2019" name="Nat. Plants">
        <title>Stout camphor tree genome fills gaps in understanding of flowering plant genome evolution.</title>
        <authorList>
            <person name="Chaw S.M."/>
            <person name="Liu Y.C."/>
            <person name="Wu Y.W."/>
            <person name="Wang H.Y."/>
            <person name="Lin C.I."/>
            <person name="Wu C.S."/>
            <person name="Ke H.M."/>
            <person name="Chang L.Y."/>
            <person name="Hsu C.Y."/>
            <person name="Yang H.T."/>
            <person name="Sudianto E."/>
            <person name="Hsu M.H."/>
            <person name="Wu K.P."/>
            <person name="Wang L.N."/>
            <person name="Leebens-Mack J.H."/>
            <person name="Tsai I.J."/>
        </authorList>
    </citation>
    <scope>NUCLEOTIDE SEQUENCE [LARGE SCALE GENOMIC DNA]</scope>
    <source>
        <strain evidence="11">cv. Chaw 1501</strain>
        <tissue evidence="10">Young leaves</tissue>
    </source>
</reference>
<dbReference type="GO" id="GO:0004672">
    <property type="term" value="F:protein kinase activity"/>
    <property type="evidence" value="ECO:0007669"/>
    <property type="project" value="InterPro"/>
</dbReference>
<dbReference type="SUPFAM" id="SSF52058">
    <property type="entry name" value="L domain-like"/>
    <property type="match status" value="1"/>
</dbReference>
<dbReference type="InterPro" id="IPR008271">
    <property type="entry name" value="Ser/Thr_kinase_AS"/>
</dbReference>
<comment type="caution">
    <text evidence="10">The sequence shown here is derived from an EMBL/GenBank/DDBJ whole genome shotgun (WGS) entry which is preliminary data.</text>
</comment>
<keyword evidence="8" id="KW-0732">Signal</keyword>
<evidence type="ECO:0000256" key="8">
    <source>
        <dbReference type="SAM" id="SignalP"/>
    </source>
</evidence>
<comment type="subcellular location">
    <subcellularLocation>
        <location evidence="1">Membrane</location>
    </subcellularLocation>
</comment>
<dbReference type="PANTHER" id="PTHR48055">
    <property type="entry name" value="LEUCINE-RICH REPEAT RECEPTOR PROTEIN KINASE EMS1"/>
    <property type="match status" value="1"/>
</dbReference>
<name>A0A3S3MF81_9MAGN</name>
<evidence type="ECO:0000256" key="5">
    <source>
        <dbReference type="ARBA" id="ARBA00022737"/>
    </source>
</evidence>
<evidence type="ECO:0000313" key="10">
    <source>
        <dbReference type="EMBL" id="RWR78759.1"/>
    </source>
</evidence>
<dbReference type="OrthoDB" id="687555at2759"/>
<keyword evidence="6" id="KW-1133">Transmembrane helix</keyword>
<dbReference type="SMART" id="SM00220">
    <property type="entry name" value="S_TKc"/>
    <property type="match status" value="1"/>
</dbReference>
<dbReference type="Gene3D" id="1.10.510.10">
    <property type="entry name" value="Transferase(Phosphotransferase) domain 1"/>
    <property type="match status" value="2"/>
</dbReference>
<evidence type="ECO:0000256" key="7">
    <source>
        <dbReference type="ARBA" id="ARBA00023136"/>
    </source>
</evidence>
<evidence type="ECO:0000259" key="9">
    <source>
        <dbReference type="PROSITE" id="PS50011"/>
    </source>
</evidence>
<keyword evidence="3" id="KW-0433">Leucine-rich repeat</keyword>
<dbReference type="SUPFAM" id="SSF56112">
    <property type="entry name" value="Protein kinase-like (PK-like)"/>
    <property type="match status" value="1"/>
</dbReference>
<dbReference type="GO" id="GO:0005524">
    <property type="term" value="F:ATP binding"/>
    <property type="evidence" value="ECO:0007669"/>
    <property type="project" value="InterPro"/>
</dbReference>
<organism evidence="10 11">
    <name type="scientific">Cinnamomum micranthum f. kanehirae</name>
    <dbReference type="NCBI Taxonomy" id="337451"/>
    <lineage>
        <taxon>Eukaryota</taxon>
        <taxon>Viridiplantae</taxon>
        <taxon>Streptophyta</taxon>
        <taxon>Embryophyta</taxon>
        <taxon>Tracheophyta</taxon>
        <taxon>Spermatophyta</taxon>
        <taxon>Magnoliopsida</taxon>
        <taxon>Magnoliidae</taxon>
        <taxon>Laurales</taxon>
        <taxon>Lauraceae</taxon>
        <taxon>Cinnamomum</taxon>
    </lineage>
</organism>
<gene>
    <name evidence="10" type="ORF">CKAN_00730500</name>
</gene>
<evidence type="ECO:0000256" key="4">
    <source>
        <dbReference type="ARBA" id="ARBA00022692"/>
    </source>
</evidence>
<dbReference type="PROSITE" id="PS50011">
    <property type="entry name" value="PROTEIN_KINASE_DOM"/>
    <property type="match status" value="1"/>
</dbReference>
<accession>A0A3S3MF81</accession>
<evidence type="ECO:0000256" key="1">
    <source>
        <dbReference type="ARBA" id="ARBA00004370"/>
    </source>
</evidence>
<protein>
    <submittedName>
        <fullName evidence="10">Putative LRR receptor-like serine/threonine-protein kinase</fullName>
    </submittedName>
</protein>
<dbReference type="Proteomes" id="UP000283530">
    <property type="component" value="Unassembled WGS sequence"/>
</dbReference>
<evidence type="ECO:0000313" key="11">
    <source>
        <dbReference type="Proteomes" id="UP000283530"/>
    </source>
</evidence>
<dbReference type="InterPro" id="IPR000719">
    <property type="entry name" value="Prot_kinase_dom"/>
</dbReference>
<dbReference type="EMBL" id="QPKB01000003">
    <property type="protein sequence ID" value="RWR78759.1"/>
    <property type="molecule type" value="Genomic_DNA"/>
</dbReference>
<dbReference type="GO" id="GO:0016020">
    <property type="term" value="C:membrane"/>
    <property type="evidence" value="ECO:0007669"/>
    <property type="project" value="UniProtKB-SubCell"/>
</dbReference>